<dbReference type="PANTHER" id="PTHR11707:SF28">
    <property type="entry name" value="60 KDA LYSOPHOSPHOLIPASE"/>
    <property type="match status" value="1"/>
</dbReference>
<dbReference type="InterPro" id="IPR041725">
    <property type="entry name" value="L-asparaginase_I"/>
</dbReference>
<dbReference type="OrthoDB" id="542841at2759"/>
<dbReference type="NCBIfam" id="TIGR00519">
    <property type="entry name" value="asnASE_I"/>
    <property type="match status" value="1"/>
</dbReference>
<dbReference type="FunFam" id="3.40.50.40:FF:000001">
    <property type="entry name" value="L-asparaginase 1"/>
    <property type="match status" value="1"/>
</dbReference>
<dbReference type="InterPro" id="IPR002110">
    <property type="entry name" value="Ankyrin_rpt"/>
</dbReference>
<dbReference type="InterPro" id="IPR027475">
    <property type="entry name" value="Asparaginase/glutaminase_AS2"/>
</dbReference>
<dbReference type="Gene3D" id="3.40.50.1170">
    <property type="entry name" value="L-asparaginase, N-terminal domain"/>
    <property type="match status" value="1"/>
</dbReference>
<dbReference type="Gene3D" id="3.40.50.40">
    <property type="match status" value="1"/>
</dbReference>
<reference evidence="9" key="1">
    <citation type="submission" date="2019-05" db="EMBL/GenBank/DDBJ databases">
        <title>Annotation for the trematode Fasciolopsis buski.</title>
        <authorList>
            <person name="Choi Y.-J."/>
        </authorList>
    </citation>
    <scope>NUCLEOTIDE SEQUENCE</scope>
    <source>
        <strain evidence="9">HT</strain>
        <tissue evidence="9">Whole worm</tissue>
    </source>
</reference>
<evidence type="ECO:0000256" key="1">
    <source>
        <dbReference type="ARBA" id="ARBA00012920"/>
    </source>
</evidence>
<evidence type="ECO:0000256" key="5">
    <source>
        <dbReference type="PROSITE-ProRule" id="PRU10100"/>
    </source>
</evidence>
<dbReference type="PRINTS" id="PR00139">
    <property type="entry name" value="ASNGLNASE"/>
</dbReference>
<proteinExistence type="predicted"/>
<dbReference type="PIRSF" id="PIRSF500176">
    <property type="entry name" value="L_ASNase"/>
    <property type="match status" value="1"/>
</dbReference>
<evidence type="ECO:0000256" key="3">
    <source>
        <dbReference type="PIRSR" id="PIRSR001220-2"/>
    </source>
</evidence>
<keyword evidence="2" id="KW-0378">Hydrolase</keyword>
<dbReference type="InterPro" id="IPR037152">
    <property type="entry name" value="L-asparaginase_N_sf"/>
</dbReference>
<evidence type="ECO:0000256" key="6">
    <source>
        <dbReference type="SAM" id="MobiDB-lite"/>
    </source>
</evidence>
<feature type="region of interest" description="Disordered" evidence="6">
    <location>
        <begin position="50"/>
        <end position="75"/>
    </location>
</feature>
<dbReference type="EMBL" id="LUCM01004110">
    <property type="protein sequence ID" value="KAA0194791.1"/>
    <property type="molecule type" value="Genomic_DNA"/>
</dbReference>
<dbReference type="InterPro" id="IPR006034">
    <property type="entry name" value="Asparaginase/glutaminase-like"/>
</dbReference>
<dbReference type="PROSITE" id="PS00917">
    <property type="entry name" value="ASN_GLN_ASE_2"/>
    <property type="match status" value="1"/>
</dbReference>
<dbReference type="InterPro" id="IPR006033">
    <property type="entry name" value="AsnA_fam"/>
</dbReference>
<keyword evidence="10" id="KW-1185">Reference proteome</keyword>
<protein>
    <recommendedName>
        <fullName evidence="1">asparaginase</fullName>
        <ecNumber evidence="1">3.5.1.1</ecNumber>
    </recommendedName>
</protein>
<comment type="caution">
    <text evidence="9">The sequence shown here is derived from an EMBL/GenBank/DDBJ whole genome shotgun (WGS) entry which is preliminary data.</text>
</comment>
<dbReference type="InterPro" id="IPR027473">
    <property type="entry name" value="L-asparaginase_C"/>
</dbReference>
<evidence type="ECO:0000313" key="10">
    <source>
        <dbReference type="Proteomes" id="UP000728185"/>
    </source>
</evidence>
<evidence type="ECO:0000256" key="4">
    <source>
        <dbReference type="PROSITE-ProRule" id="PRU00023"/>
    </source>
</evidence>
<dbReference type="PROSITE" id="PS50297">
    <property type="entry name" value="ANK_REP_REGION"/>
    <property type="match status" value="2"/>
</dbReference>
<dbReference type="PIRSF" id="PIRSF001220">
    <property type="entry name" value="L-ASNase_gatD"/>
    <property type="match status" value="1"/>
</dbReference>
<dbReference type="SUPFAM" id="SSF53774">
    <property type="entry name" value="Glutaminase/Asparaginase"/>
    <property type="match status" value="1"/>
</dbReference>
<evidence type="ECO:0000259" key="8">
    <source>
        <dbReference type="Pfam" id="PF17763"/>
    </source>
</evidence>
<dbReference type="InterPro" id="IPR040919">
    <property type="entry name" value="Asparaginase_C"/>
</dbReference>
<accession>A0A8E0S253</accession>
<dbReference type="PROSITE" id="PS51732">
    <property type="entry name" value="ASN_GLN_ASE_3"/>
    <property type="match status" value="1"/>
</dbReference>
<evidence type="ECO:0000259" key="7">
    <source>
        <dbReference type="Pfam" id="PF00710"/>
    </source>
</evidence>
<dbReference type="PROSITE" id="PS50088">
    <property type="entry name" value="ANK_REPEAT"/>
    <property type="match status" value="2"/>
</dbReference>
<feature type="binding site" evidence="3">
    <location>
        <begin position="138"/>
        <end position="139"/>
    </location>
    <ligand>
        <name>substrate</name>
    </ligand>
</feature>
<name>A0A8E0S253_9TREM</name>
<feature type="domain" description="Asparaginase/glutaminase C-terminal" evidence="8">
    <location>
        <begin position="261"/>
        <end position="377"/>
    </location>
</feature>
<dbReference type="InterPro" id="IPR027474">
    <property type="entry name" value="L-asparaginase_N"/>
</dbReference>
<evidence type="ECO:0000256" key="2">
    <source>
        <dbReference type="ARBA" id="ARBA00022801"/>
    </source>
</evidence>
<dbReference type="GO" id="GO:0009066">
    <property type="term" value="P:aspartate family amino acid metabolic process"/>
    <property type="evidence" value="ECO:0007669"/>
    <property type="project" value="UniProtKB-ARBA"/>
</dbReference>
<feature type="repeat" description="ANK" evidence="4">
    <location>
        <begin position="473"/>
        <end position="505"/>
    </location>
</feature>
<evidence type="ECO:0000313" key="9">
    <source>
        <dbReference type="EMBL" id="KAA0194791.1"/>
    </source>
</evidence>
<feature type="binding site" evidence="3">
    <location>
        <position position="107"/>
    </location>
    <ligand>
        <name>substrate</name>
    </ligand>
</feature>
<feature type="repeat" description="ANK" evidence="4">
    <location>
        <begin position="574"/>
        <end position="606"/>
    </location>
</feature>
<feature type="active site" evidence="5">
    <location>
        <position position="138"/>
    </location>
</feature>
<organism evidence="9 10">
    <name type="scientific">Fasciolopsis buskii</name>
    <dbReference type="NCBI Taxonomy" id="27845"/>
    <lineage>
        <taxon>Eukaryota</taxon>
        <taxon>Metazoa</taxon>
        <taxon>Spiralia</taxon>
        <taxon>Lophotrochozoa</taxon>
        <taxon>Platyhelminthes</taxon>
        <taxon>Trematoda</taxon>
        <taxon>Digenea</taxon>
        <taxon>Plagiorchiida</taxon>
        <taxon>Echinostomata</taxon>
        <taxon>Echinostomatoidea</taxon>
        <taxon>Fasciolidae</taxon>
        <taxon>Fasciolopsis</taxon>
    </lineage>
</organism>
<dbReference type="SMART" id="SM00870">
    <property type="entry name" value="Asparaginase"/>
    <property type="match status" value="1"/>
</dbReference>
<dbReference type="PANTHER" id="PTHR11707">
    <property type="entry name" value="L-ASPARAGINASE"/>
    <property type="match status" value="1"/>
</dbReference>
<gene>
    <name evidence="9" type="ORF">FBUS_05866</name>
</gene>
<dbReference type="Gene3D" id="1.25.40.20">
    <property type="entry name" value="Ankyrin repeat-containing domain"/>
    <property type="match status" value="2"/>
</dbReference>
<feature type="compositionally biased region" description="Polar residues" evidence="6">
    <location>
        <begin position="51"/>
        <end position="66"/>
    </location>
</feature>
<dbReference type="Pfam" id="PF12796">
    <property type="entry name" value="Ank_2"/>
    <property type="match status" value="1"/>
</dbReference>
<dbReference type="SUPFAM" id="SSF48403">
    <property type="entry name" value="Ankyrin repeat"/>
    <property type="match status" value="1"/>
</dbReference>
<keyword evidence="4" id="KW-0040">ANK repeat</keyword>
<sequence length="669" mass="73667">MLVFFFQLLSVSSPYIFDNPFLFQLVSAVVKFVFSFSKPISISFQRPRQRPSISNANSQSFGNSESPPGVGSEASTIPSNTTFVLPLSKNRRRIFYSIAEYTPLLDSSDMTMDDWVRIARDIKNYYNLFDGFVVLHGTDTLAYTASALSFMLENLGKPVVLTGSQVPIFEVRSDGWNNFLGALLIAGGGYPLPEVTVFFHDQLFRGSRVVKCSSSEFHAFASPNYPALAKFGTDVTFYPDLIFRPVGPPRTFSIHTELCRHVAVLNMFPSIAAEHVATYLAPPTKGVVIRTYGAGNIPAARKDLLAAFKSASDRGVLMVNVTQCYQGGVKAIYSTGMILNNYGVIPGYDMTTEAALTKLAYVLGKRELSDPESKREWLLRSLRGEVTIEGEDAQSARLHGVERLNHVASEKHLMDYLAELFTHAKLEDQDGRGSMWVRRLAPALACTAAASNNVASLEELYSMIGHLQLADSEGSTTLHKAALHGNYDATKFLLEHSVAVHTKDLWGWNPLECAIRSQRATPELVQLLLDAGARLCSADLKISRGITLAAAAGDIKRLQLYRLAGCALDEVDSEGRNALHVAVANRQLETIKYLISPSTKKSEQNVTFSTSLDKNDSEVQFMSGAGVDPRLPTSWGTTAFDEARVRKFDDVLELLEQSIFVNGQNHVSE</sequence>
<dbReference type="CDD" id="cd08963">
    <property type="entry name" value="L-asparaginase_I"/>
    <property type="match status" value="1"/>
</dbReference>
<dbReference type="Pfam" id="PF00710">
    <property type="entry name" value="Asparaginase"/>
    <property type="match status" value="1"/>
</dbReference>
<dbReference type="GO" id="GO:0004067">
    <property type="term" value="F:asparaginase activity"/>
    <property type="evidence" value="ECO:0007669"/>
    <property type="project" value="UniProtKB-UniRule"/>
</dbReference>
<dbReference type="InterPro" id="IPR036770">
    <property type="entry name" value="Ankyrin_rpt-contain_sf"/>
</dbReference>
<dbReference type="Pfam" id="PF17763">
    <property type="entry name" value="Asparaginase_C"/>
    <property type="match status" value="1"/>
</dbReference>
<feature type="domain" description="L-asparaginase N-terminal" evidence="7">
    <location>
        <begin position="97"/>
        <end position="240"/>
    </location>
</feature>
<dbReference type="SMART" id="SM00248">
    <property type="entry name" value="ANK"/>
    <property type="match status" value="3"/>
</dbReference>
<dbReference type="InterPro" id="IPR036152">
    <property type="entry name" value="Asp/glu_Ase-like_sf"/>
</dbReference>
<dbReference type="Proteomes" id="UP000728185">
    <property type="component" value="Unassembled WGS sequence"/>
</dbReference>
<dbReference type="AlphaFoldDB" id="A0A8E0S253"/>
<dbReference type="EC" id="3.5.1.1" evidence="1"/>